<evidence type="ECO:0000313" key="2">
    <source>
        <dbReference type="Proteomes" id="UP000199656"/>
    </source>
</evidence>
<protein>
    <recommendedName>
        <fullName evidence="3">Phage tail protein</fullName>
    </recommendedName>
</protein>
<name>A0A1H4CQ66_9BACT</name>
<sequence length="128" mass="14586">MSFKATLNIDGEELNILECRFSLSQQVDYSGKPIARPKGGLIHLLVESTGHTRLFDWMISNTLTKSGSIVFFRRDAMSKLKTLQFTDGYCIGYSEKFNAVNEQAMQINLVLSCRELHLNHAVYQNPWP</sequence>
<dbReference type="Pfam" id="PF17642">
    <property type="entry name" value="TssD"/>
    <property type="match status" value="1"/>
</dbReference>
<dbReference type="Proteomes" id="UP000199656">
    <property type="component" value="Unassembled WGS sequence"/>
</dbReference>
<dbReference type="OrthoDB" id="955509at2"/>
<dbReference type="AlphaFoldDB" id="A0A1H4CQ66"/>
<gene>
    <name evidence="1" type="ORF">SAMN05660909_02719</name>
</gene>
<reference evidence="2" key="1">
    <citation type="submission" date="2016-10" db="EMBL/GenBank/DDBJ databases">
        <authorList>
            <person name="Varghese N."/>
            <person name="Submissions S."/>
        </authorList>
    </citation>
    <scope>NUCLEOTIDE SEQUENCE [LARGE SCALE GENOMIC DNA]</scope>
    <source>
        <strain evidence="2">DSM 23920</strain>
    </source>
</reference>
<dbReference type="GO" id="GO:0033104">
    <property type="term" value="C:type VI protein secretion system complex"/>
    <property type="evidence" value="ECO:0007669"/>
    <property type="project" value="InterPro"/>
</dbReference>
<dbReference type="STRING" id="408074.SAMN05660909_02719"/>
<dbReference type="RefSeq" id="WP_089762432.1">
    <property type="nucleotide sequence ID" value="NZ_BKAT01000016.1"/>
</dbReference>
<evidence type="ECO:0008006" key="3">
    <source>
        <dbReference type="Google" id="ProtNLM"/>
    </source>
</evidence>
<proteinExistence type="predicted"/>
<dbReference type="InterPro" id="IPR041408">
    <property type="entry name" value="Hcp_Tssd"/>
</dbReference>
<keyword evidence="2" id="KW-1185">Reference proteome</keyword>
<dbReference type="EMBL" id="FNRL01000011">
    <property type="protein sequence ID" value="SEA62517.1"/>
    <property type="molecule type" value="Genomic_DNA"/>
</dbReference>
<accession>A0A1H4CQ66</accession>
<organism evidence="1 2">
    <name type="scientific">Chitinophaga terrae</name>
    <name type="common">ex Kim and Jung 2007</name>
    <dbReference type="NCBI Taxonomy" id="408074"/>
    <lineage>
        <taxon>Bacteria</taxon>
        <taxon>Pseudomonadati</taxon>
        <taxon>Bacteroidota</taxon>
        <taxon>Chitinophagia</taxon>
        <taxon>Chitinophagales</taxon>
        <taxon>Chitinophagaceae</taxon>
        <taxon>Chitinophaga</taxon>
    </lineage>
</organism>
<evidence type="ECO:0000313" key="1">
    <source>
        <dbReference type="EMBL" id="SEA62517.1"/>
    </source>
</evidence>